<accession>D6X6V1</accession>
<organism evidence="5 6">
    <name type="scientific">Streptomyces pristinaespiralis (strain ATCC 25486 / DSM 40338 / CBS 914.69 / JCM 4507 / KCC S-0507 / NBRC 13074 / NRRL 2958 / 5647)</name>
    <dbReference type="NCBI Taxonomy" id="457429"/>
    <lineage>
        <taxon>Bacteria</taxon>
        <taxon>Bacillati</taxon>
        <taxon>Actinomycetota</taxon>
        <taxon>Actinomycetes</taxon>
        <taxon>Kitasatosporales</taxon>
        <taxon>Streptomycetaceae</taxon>
        <taxon>Streptomyces</taxon>
    </lineage>
</organism>
<feature type="domain" description="N-acetyltransferase" evidence="4">
    <location>
        <begin position="22"/>
        <end position="190"/>
    </location>
</feature>
<evidence type="ECO:0000313" key="5">
    <source>
        <dbReference type="EMBL" id="EFH32146.1"/>
    </source>
</evidence>
<protein>
    <submittedName>
        <fullName evidence="5">Acetyltransferase</fullName>
    </submittedName>
</protein>
<dbReference type="PANTHER" id="PTHR43800:SF1">
    <property type="entry name" value="PEPTIDYL-LYSINE N-ACETYLTRANSFERASE YJAB"/>
    <property type="match status" value="1"/>
</dbReference>
<dbReference type="eggNOG" id="COG0456">
    <property type="taxonomic scope" value="Bacteria"/>
</dbReference>
<dbReference type="AlphaFoldDB" id="D6X6V1"/>
<feature type="non-terminal residue" evidence="5">
    <location>
        <position position="1"/>
    </location>
</feature>
<dbReference type="Proteomes" id="UP000002805">
    <property type="component" value="Chromosome"/>
</dbReference>
<name>D6X6V1_STRE2</name>
<dbReference type="Gene3D" id="3.40.630.30">
    <property type="match status" value="1"/>
</dbReference>
<dbReference type="HOGENOM" id="CLU_1405356_0_0_11"/>
<reference evidence="6" key="1">
    <citation type="submission" date="2008-02" db="EMBL/GenBank/DDBJ databases">
        <authorList>
            <consortium name="The Broad Institute Genome Sequencing Platform"/>
            <person name="Fischbach M."/>
            <person name="Ward D."/>
            <person name="Young S."/>
            <person name="Jaffe D."/>
            <person name="Gnerre S."/>
            <person name="Berlin A."/>
            <person name="Heiman D."/>
            <person name="Hepburn T."/>
            <person name="Sykes S."/>
            <person name="Alvarado L."/>
            <person name="Kodira C.D."/>
            <person name="Straight P."/>
            <person name="Clardy J."/>
            <person name="Hung D."/>
            <person name="Kolter R."/>
            <person name="Mekalanos J."/>
            <person name="Walker S."/>
            <person name="Walsh C.T."/>
            <person name="Lander E."/>
            <person name="Galagan J."/>
            <person name="Nusbaum C."/>
            <person name="Birren B."/>
        </authorList>
    </citation>
    <scope>NUCLEOTIDE SEQUENCE [LARGE SCALE GENOMIC DNA]</scope>
    <source>
        <strain evidence="6">ATCC 25486 / DSM 40338 / CBS 914.69 / JCM 4507 / NBRC 13074 / NRRL 2958 / 5647</strain>
    </source>
</reference>
<dbReference type="PROSITE" id="PS51186">
    <property type="entry name" value="GNAT"/>
    <property type="match status" value="1"/>
</dbReference>
<reference evidence="6" key="2">
    <citation type="submission" date="2009-10" db="EMBL/GenBank/DDBJ databases">
        <title>The genome sequence of Streptomyces pristinaespiralis strain ATCC 25486.</title>
        <authorList>
            <consortium name="The Broad Institute Genome Sequencing Platform"/>
            <consortium name="Broad Institute Microbial Sequencing Center"/>
            <person name="Fischbach M."/>
            <person name="Godfrey P."/>
            <person name="Ward D."/>
            <person name="Young S."/>
            <person name="Zeng Q."/>
            <person name="Koehrsen M."/>
            <person name="Alvarado L."/>
            <person name="Berlin A.M."/>
            <person name="Bochicchio J."/>
            <person name="Borenstein D."/>
            <person name="Chapman S.B."/>
            <person name="Chen Z."/>
            <person name="Engels R."/>
            <person name="Freedman E."/>
            <person name="Gellesch M."/>
            <person name="Goldberg J."/>
            <person name="Griggs A."/>
            <person name="Gujja S."/>
            <person name="Heilman E.R."/>
            <person name="Heiman D.I."/>
            <person name="Hepburn T.A."/>
            <person name="Howarth C."/>
            <person name="Jen D."/>
            <person name="Larson L."/>
            <person name="Lewis B."/>
            <person name="Mehta T."/>
            <person name="Park D."/>
            <person name="Pearson M."/>
            <person name="Richards J."/>
            <person name="Roberts A."/>
            <person name="Saif S."/>
            <person name="Shea T.D."/>
            <person name="Shenoy N."/>
            <person name="Sisk P."/>
            <person name="Stolte C."/>
            <person name="Sykes S.N."/>
            <person name="Thomson T."/>
            <person name="Walk T."/>
            <person name="White J."/>
            <person name="Yandava C."/>
            <person name="Straight P."/>
            <person name="Clardy J."/>
            <person name="Hung D."/>
            <person name="Kolter R."/>
            <person name="Mekalanos J."/>
            <person name="Walker S."/>
            <person name="Walsh C.T."/>
            <person name="Wieland-Brown L.C."/>
            <person name="Haas B."/>
            <person name="Nusbaum C."/>
            <person name="Birren B."/>
        </authorList>
    </citation>
    <scope>NUCLEOTIDE SEQUENCE [LARGE SCALE GENOMIC DNA]</scope>
    <source>
        <strain evidence="6">ATCC 25486 / DSM 40338 / CBS 914.69 / JCM 4507 / NBRC 13074 / NRRL 2958 / 5647</strain>
    </source>
</reference>
<evidence type="ECO:0000313" key="6">
    <source>
        <dbReference type="Proteomes" id="UP000002805"/>
    </source>
</evidence>
<keyword evidence="1 5" id="KW-0808">Transferase</keyword>
<dbReference type="InterPro" id="IPR000182">
    <property type="entry name" value="GNAT_dom"/>
</dbReference>
<dbReference type="InterPro" id="IPR016181">
    <property type="entry name" value="Acyl_CoA_acyltransferase"/>
</dbReference>
<keyword evidence="6" id="KW-1185">Reference proteome</keyword>
<dbReference type="CDD" id="cd04301">
    <property type="entry name" value="NAT_SF"/>
    <property type="match status" value="1"/>
</dbReference>
<dbReference type="Pfam" id="PF00583">
    <property type="entry name" value="Acetyltransf_1"/>
    <property type="match status" value="1"/>
</dbReference>
<dbReference type="PANTHER" id="PTHR43800">
    <property type="entry name" value="PEPTIDYL-LYSINE N-ACETYLTRANSFERASE YJAB"/>
    <property type="match status" value="1"/>
</dbReference>
<feature type="region of interest" description="Disordered" evidence="3">
    <location>
        <begin position="1"/>
        <end position="21"/>
    </location>
</feature>
<proteinExistence type="predicted"/>
<evidence type="ECO:0000256" key="2">
    <source>
        <dbReference type="ARBA" id="ARBA00023315"/>
    </source>
</evidence>
<evidence type="ECO:0000256" key="1">
    <source>
        <dbReference type="ARBA" id="ARBA00022679"/>
    </source>
</evidence>
<dbReference type="GO" id="GO:0016747">
    <property type="term" value="F:acyltransferase activity, transferring groups other than amino-acyl groups"/>
    <property type="evidence" value="ECO:0007669"/>
    <property type="project" value="InterPro"/>
</dbReference>
<dbReference type="SUPFAM" id="SSF55729">
    <property type="entry name" value="Acyl-CoA N-acyltransferases (Nat)"/>
    <property type="match status" value="1"/>
</dbReference>
<evidence type="ECO:0000259" key="4">
    <source>
        <dbReference type="PROSITE" id="PS51186"/>
    </source>
</evidence>
<evidence type="ECO:0000256" key="3">
    <source>
        <dbReference type="SAM" id="MobiDB-lite"/>
    </source>
</evidence>
<sequence length="193" mass="21514">HGGRRRAHGQEPRQVRGNNGAMRIRAVRTGDLSVLQDIERAAGRCFRDIGMPEIADDPPLPVPELARYQHAGRAWVAVGRDDVPVAYLIADHVDGNLHVEQVSVHPDISRRGVGRSLLDHLAARAADEGIPALTLTTFTDVPWNAPYYTRCGFRAMADDTLGPKLRAIREREAEHGLDRWPRVAMRRGIETLR</sequence>
<gene>
    <name evidence="5" type="ORF">SSDG_07410</name>
</gene>
<dbReference type="EMBL" id="CM000950">
    <property type="protein sequence ID" value="EFH32146.1"/>
    <property type="molecule type" value="Genomic_DNA"/>
</dbReference>
<keyword evidence="2" id="KW-0012">Acyltransferase</keyword>